<evidence type="ECO:0000256" key="2">
    <source>
        <dbReference type="SAM" id="Phobius"/>
    </source>
</evidence>
<organism evidence="3 4">
    <name type="scientific">Paralvinella palmiformis</name>
    <dbReference type="NCBI Taxonomy" id="53620"/>
    <lineage>
        <taxon>Eukaryota</taxon>
        <taxon>Metazoa</taxon>
        <taxon>Spiralia</taxon>
        <taxon>Lophotrochozoa</taxon>
        <taxon>Annelida</taxon>
        <taxon>Polychaeta</taxon>
        <taxon>Sedentaria</taxon>
        <taxon>Canalipalpata</taxon>
        <taxon>Terebellida</taxon>
        <taxon>Terebelliformia</taxon>
        <taxon>Alvinellidae</taxon>
        <taxon>Paralvinella</taxon>
    </lineage>
</organism>
<name>A0AAD9N9A1_9ANNE</name>
<keyword evidence="4" id="KW-1185">Reference proteome</keyword>
<keyword evidence="2" id="KW-0812">Transmembrane</keyword>
<keyword evidence="2" id="KW-0472">Membrane</keyword>
<feature type="region of interest" description="Disordered" evidence="1">
    <location>
        <begin position="100"/>
        <end position="123"/>
    </location>
</feature>
<sequence length="206" mass="22868">MQLLILVNKAITLMITMTMRKMVIMLMLLMVIMELLMKVQNNTAREINETKFSALKYSSLPLFLPSSSPFCVAGTNAKAEPSVPMRPDVATLHLHMKNSGYRGNSVTNPRYVASQAPPKIQNTENEYLELGKPSDEVYEEIPDSTLPDLKQVNPTPPIPRSPNPDVNNQSGAQRNDSNIRPISQSGLSPLRLSEISNKSTYLDLLG</sequence>
<gene>
    <name evidence="3" type="ORF">LSH36_113g00000</name>
</gene>
<comment type="caution">
    <text evidence="3">The sequence shown here is derived from an EMBL/GenBank/DDBJ whole genome shotgun (WGS) entry which is preliminary data.</text>
</comment>
<dbReference type="Proteomes" id="UP001208570">
    <property type="component" value="Unassembled WGS sequence"/>
</dbReference>
<feature type="transmembrane region" description="Helical" evidence="2">
    <location>
        <begin position="21"/>
        <end position="39"/>
    </location>
</feature>
<dbReference type="AlphaFoldDB" id="A0AAD9N9A1"/>
<evidence type="ECO:0000313" key="3">
    <source>
        <dbReference type="EMBL" id="KAK2161620.1"/>
    </source>
</evidence>
<evidence type="ECO:0000256" key="1">
    <source>
        <dbReference type="SAM" id="MobiDB-lite"/>
    </source>
</evidence>
<reference evidence="3" key="1">
    <citation type="journal article" date="2023" name="Mol. Biol. Evol.">
        <title>Third-Generation Sequencing Reveals the Adaptive Role of the Epigenome in Three Deep-Sea Polychaetes.</title>
        <authorList>
            <person name="Perez M."/>
            <person name="Aroh O."/>
            <person name="Sun Y."/>
            <person name="Lan Y."/>
            <person name="Juniper S.K."/>
            <person name="Young C.R."/>
            <person name="Angers B."/>
            <person name="Qian P.Y."/>
        </authorList>
    </citation>
    <scope>NUCLEOTIDE SEQUENCE</scope>
    <source>
        <strain evidence="3">P08H-3</strain>
    </source>
</reference>
<evidence type="ECO:0000313" key="4">
    <source>
        <dbReference type="Proteomes" id="UP001208570"/>
    </source>
</evidence>
<dbReference type="EMBL" id="JAODUP010000113">
    <property type="protein sequence ID" value="KAK2161620.1"/>
    <property type="molecule type" value="Genomic_DNA"/>
</dbReference>
<protein>
    <submittedName>
        <fullName evidence="3">Uncharacterized protein</fullName>
    </submittedName>
</protein>
<keyword evidence="2" id="KW-1133">Transmembrane helix</keyword>
<accession>A0AAD9N9A1</accession>
<feature type="region of interest" description="Disordered" evidence="1">
    <location>
        <begin position="143"/>
        <end position="185"/>
    </location>
</feature>
<proteinExistence type="predicted"/>
<feature type="compositionally biased region" description="Polar residues" evidence="1">
    <location>
        <begin position="165"/>
        <end position="185"/>
    </location>
</feature>